<organism evidence="8 9">
    <name type="scientific">Cognatishimia maritima</name>
    <dbReference type="NCBI Taxonomy" id="870908"/>
    <lineage>
        <taxon>Bacteria</taxon>
        <taxon>Pseudomonadati</taxon>
        <taxon>Pseudomonadota</taxon>
        <taxon>Alphaproteobacteria</taxon>
        <taxon>Rhodobacterales</taxon>
        <taxon>Paracoccaceae</taxon>
        <taxon>Cognatishimia</taxon>
    </lineage>
</organism>
<keyword evidence="3" id="KW-0813">Transport</keyword>
<dbReference type="EMBL" id="FQWM01000007">
    <property type="protein sequence ID" value="SHH65619.1"/>
    <property type="molecule type" value="Genomic_DNA"/>
</dbReference>
<dbReference type="GO" id="GO:0042597">
    <property type="term" value="C:periplasmic space"/>
    <property type="evidence" value="ECO:0007669"/>
    <property type="project" value="UniProtKB-SubCell"/>
</dbReference>
<feature type="chain" id="PRO_5013336646" description="Probable sugar-binding periplasmic protein" evidence="7">
    <location>
        <begin position="29"/>
        <end position="425"/>
    </location>
</feature>
<evidence type="ECO:0000256" key="4">
    <source>
        <dbReference type="ARBA" id="ARBA00022729"/>
    </source>
</evidence>
<evidence type="ECO:0000256" key="1">
    <source>
        <dbReference type="ARBA" id="ARBA00004418"/>
    </source>
</evidence>
<dbReference type="Pfam" id="PF13416">
    <property type="entry name" value="SBP_bac_8"/>
    <property type="match status" value="1"/>
</dbReference>
<evidence type="ECO:0000256" key="6">
    <source>
        <dbReference type="ARBA" id="ARBA00049753"/>
    </source>
</evidence>
<proteinExistence type="inferred from homology"/>
<dbReference type="STRING" id="870908.SAMN04488044_2934"/>
<comment type="similarity">
    <text evidence="2">Belongs to the bacterial solute-binding protein 1 family.</text>
</comment>
<keyword evidence="4 7" id="KW-0732">Signal</keyword>
<comment type="function">
    <text evidence="5">Part of a binding-protein-dependent transport system for a sugar.</text>
</comment>
<evidence type="ECO:0000256" key="7">
    <source>
        <dbReference type="SAM" id="SignalP"/>
    </source>
</evidence>
<sequence length="425" mass="45845">MKTKTTRALRSTGAAIAALSLGASFAHAEPKTNMMHQWAQGSEAAAIAKLGEMFEAAGGTWEQTAISGHTSNTLAKLRSDVVAGNAPAAVQLKGPEIAEWNATGATANLDATAAEQGWDDVVAPELLTVMKPTGNWVAAPMNIHRVNWLYSSREILDDLGIDVPKTWAEFNAACDQIVAAGKTCIAHGAADWSDTTTFDSVVYGMDQDLYRKAFQEADLEALRSQGMIDAFAQLRKMIGYMDDGINGRSWEESMTMTMTGEAAFFLMGDWTVASANLAGFSEDTDYYCTQTPVDWGGNGFILNSDSVVFFKQNDPDYVEGQKLLAEIIMSPEFQATFNVAKGSIPARTDVDLSVGGFTKCQQQGLEDLKASVSEGSLVRSMAHNMTVLQKYRGAMMEVITEFVADDSISPEEAANQLADAVELQM</sequence>
<protein>
    <recommendedName>
        <fullName evidence="6">Probable sugar-binding periplasmic protein</fullName>
    </recommendedName>
</protein>
<gene>
    <name evidence="8" type="ORF">SAMN04488044_2934</name>
</gene>
<keyword evidence="9" id="KW-1185">Reference proteome</keyword>
<dbReference type="AlphaFoldDB" id="A0A1M5URK6"/>
<comment type="subcellular location">
    <subcellularLocation>
        <location evidence="1">Periplasm</location>
    </subcellularLocation>
</comment>
<name>A0A1M5URK6_9RHOB</name>
<dbReference type="OrthoDB" id="9798191at2"/>
<evidence type="ECO:0000313" key="8">
    <source>
        <dbReference type="EMBL" id="SHH65619.1"/>
    </source>
</evidence>
<dbReference type="RefSeq" id="WP_072793783.1">
    <property type="nucleotide sequence ID" value="NZ_FQWM01000007.1"/>
</dbReference>
<dbReference type="PANTHER" id="PTHR43649:SF28">
    <property type="entry name" value="BINDING PROTEIN COMPONENT OF ABC SUGAR TRANSPORTER-RELATED"/>
    <property type="match status" value="1"/>
</dbReference>
<dbReference type="Proteomes" id="UP000184211">
    <property type="component" value="Unassembled WGS sequence"/>
</dbReference>
<feature type="signal peptide" evidence="7">
    <location>
        <begin position="1"/>
        <end position="28"/>
    </location>
</feature>
<dbReference type="InterPro" id="IPR050490">
    <property type="entry name" value="Bact_solute-bd_prot1"/>
</dbReference>
<evidence type="ECO:0000256" key="2">
    <source>
        <dbReference type="ARBA" id="ARBA00008520"/>
    </source>
</evidence>
<dbReference type="InterPro" id="IPR006059">
    <property type="entry name" value="SBP"/>
</dbReference>
<reference evidence="9" key="1">
    <citation type="submission" date="2016-11" db="EMBL/GenBank/DDBJ databases">
        <authorList>
            <person name="Varghese N."/>
            <person name="Submissions S."/>
        </authorList>
    </citation>
    <scope>NUCLEOTIDE SEQUENCE [LARGE SCALE GENOMIC DNA]</scope>
    <source>
        <strain evidence="9">DSM 28223</strain>
    </source>
</reference>
<dbReference type="SUPFAM" id="SSF53850">
    <property type="entry name" value="Periplasmic binding protein-like II"/>
    <property type="match status" value="1"/>
</dbReference>
<evidence type="ECO:0000313" key="9">
    <source>
        <dbReference type="Proteomes" id="UP000184211"/>
    </source>
</evidence>
<dbReference type="Gene3D" id="3.40.190.10">
    <property type="entry name" value="Periplasmic binding protein-like II"/>
    <property type="match status" value="2"/>
</dbReference>
<accession>A0A1M5URK6</accession>
<dbReference type="PANTHER" id="PTHR43649">
    <property type="entry name" value="ARABINOSE-BINDING PROTEIN-RELATED"/>
    <property type="match status" value="1"/>
</dbReference>
<evidence type="ECO:0000256" key="5">
    <source>
        <dbReference type="ARBA" id="ARBA00049629"/>
    </source>
</evidence>
<evidence type="ECO:0000256" key="3">
    <source>
        <dbReference type="ARBA" id="ARBA00022448"/>
    </source>
</evidence>